<evidence type="ECO:0008006" key="3">
    <source>
        <dbReference type="Google" id="ProtNLM"/>
    </source>
</evidence>
<organism evidence="1 2">
    <name type="scientific">Trifolium medium</name>
    <dbReference type="NCBI Taxonomy" id="97028"/>
    <lineage>
        <taxon>Eukaryota</taxon>
        <taxon>Viridiplantae</taxon>
        <taxon>Streptophyta</taxon>
        <taxon>Embryophyta</taxon>
        <taxon>Tracheophyta</taxon>
        <taxon>Spermatophyta</taxon>
        <taxon>Magnoliopsida</taxon>
        <taxon>eudicotyledons</taxon>
        <taxon>Gunneridae</taxon>
        <taxon>Pentapetalae</taxon>
        <taxon>rosids</taxon>
        <taxon>fabids</taxon>
        <taxon>Fabales</taxon>
        <taxon>Fabaceae</taxon>
        <taxon>Papilionoideae</taxon>
        <taxon>50 kb inversion clade</taxon>
        <taxon>NPAAA clade</taxon>
        <taxon>Hologalegina</taxon>
        <taxon>IRL clade</taxon>
        <taxon>Trifolieae</taxon>
        <taxon>Trifolium</taxon>
    </lineage>
</organism>
<dbReference type="SUPFAM" id="SSF56219">
    <property type="entry name" value="DNase I-like"/>
    <property type="match status" value="1"/>
</dbReference>
<proteinExistence type="predicted"/>
<dbReference type="AlphaFoldDB" id="A0A392NCQ5"/>
<comment type="caution">
    <text evidence="1">The sequence shown here is derived from an EMBL/GenBank/DDBJ whole genome shotgun (WGS) entry which is preliminary data.</text>
</comment>
<name>A0A392NCQ5_9FABA</name>
<feature type="non-terminal residue" evidence="1">
    <location>
        <position position="93"/>
    </location>
</feature>
<dbReference type="EMBL" id="LXQA010032017">
    <property type="protein sequence ID" value="MCH96304.1"/>
    <property type="molecule type" value="Genomic_DNA"/>
</dbReference>
<dbReference type="Proteomes" id="UP000265520">
    <property type="component" value="Unassembled WGS sequence"/>
</dbReference>
<dbReference type="Gene3D" id="3.60.10.10">
    <property type="entry name" value="Endonuclease/exonuclease/phosphatase"/>
    <property type="match status" value="1"/>
</dbReference>
<keyword evidence="2" id="KW-1185">Reference proteome</keyword>
<reference evidence="1 2" key="1">
    <citation type="journal article" date="2018" name="Front. Plant Sci.">
        <title>Red Clover (Trifolium pratense) and Zigzag Clover (T. medium) - A Picture of Genomic Similarities and Differences.</title>
        <authorList>
            <person name="Dluhosova J."/>
            <person name="Istvanek J."/>
            <person name="Nedelnik J."/>
            <person name="Repkova J."/>
        </authorList>
    </citation>
    <scope>NUCLEOTIDE SEQUENCE [LARGE SCALE GENOMIC DNA]</scope>
    <source>
        <strain evidence="2">cv. 10/8</strain>
        <tissue evidence="1">Leaf</tissue>
    </source>
</reference>
<evidence type="ECO:0000313" key="2">
    <source>
        <dbReference type="Proteomes" id="UP000265520"/>
    </source>
</evidence>
<protein>
    <recommendedName>
        <fullName evidence="3">Endonuclease/exonuclease/phosphatase family protein</fullName>
    </recommendedName>
</protein>
<sequence length="93" mass="11003">MKLMSFNLRGWGDSAKRRRLGSLINSCKFDLCMLQETKRSSFEEFSNVNLWGHKDVEWVAKESEETKRSSFEEFSIVNLWGHKDVEWVAKELE</sequence>
<accession>A0A392NCQ5</accession>
<evidence type="ECO:0000313" key="1">
    <source>
        <dbReference type="EMBL" id="MCH96304.1"/>
    </source>
</evidence>
<dbReference type="InterPro" id="IPR036691">
    <property type="entry name" value="Endo/exonu/phosph_ase_sf"/>
</dbReference>
<gene>
    <name evidence="1" type="ORF">A2U01_0017288</name>
</gene>